<feature type="compositionally biased region" description="Low complexity" evidence="12">
    <location>
        <begin position="126"/>
        <end position="137"/>
    </location>
</feature>
<dbReference type="Proteomes" id="UP000039324">
    <property type="component" value="Unassembled WGS sequence"/>
</dbReference>
<dbReference type="Gene3D" id="2.40.50.100">
    <property type="match status" value="1"/>
</dbReference>
<dbReference type="CDD" id="cd06849">
    <property type="entry name" value="lipoyl_domain"/>
    <property type="match status" value="1"/>
</dbReference>
<evidence type="ECO:0000313" key="14">
    <source>
        <dbReference type="EMBL" id="CEO94914.1"/>
    </source>
</evidence>
<dbReference type="SUPFAM" id="SSF51230">
    <property type="entry name" value="Single hybrid motif"/>
    <property type="match status" value="1"/>
</dbReference>
<comment type="subcellular location">
    <subcellularLocation>
        <location evidence="2">Mitochondrion</location>
    </subcellularLocation>
</comment>
<comment type="similarity">
    <text evidence="11">Belongs to the alpha-ketoglutarate dehydrogenase component 4 family.</text>
</comment>
<dbReference type="PROSITE" id="PS50968">
    <property type="entry name" value="BIOTINYL_LIPOYL"/>
    <property type="match status" value="1"/>
</dbReference>
<gene>
    <name evidence="14" type="ORF">PBRA_003727</name>
</gene>
<dbReference type="AlphaFoldDB" id="A0A0G4IIC2"/>
<evidence type="ECO:0000256" key="5">
    <source>
        <dbReference type="ARBA" id="ARBA00022946"/>
    </source>
</evidence>
<evidence type="ECO:0000256" key="11">
    <source>
        <dbReference type="ARBA" id="ARBA00043970"/>
    </source>
</evidence>
<evidence type="ECO:0000256" key="2">
    <source>
        <dbReference type="ARBA" id="ARBA00004173"/>
    </source>
</evidence>
<dbReference type="InterPro" id="IPR011053">
    <property type="entry name" value="Single_hybrid_motif"/>
</dbReference>
<evidence type="ECO:0000313" key="15">
    <source>
        <dbReference type="Proteomes" id="UP000039324"/>
    </source>
</evidence>
<feature type="domain" description="Lipoyl-binding" evidence="13">
    <location>
        <begin position="23"/>
        <end position="98"/>
    </location>
</feature>
<dbReference type="OMA" id="KKQIGQH"/>
<keyword evidence="4" id="KW-0450">Lipoyl</keyword>
<evidence type="ECO:0000256" key="8">
    <source>
        <dbReference type="ARBA" id="ARBA00038880"/>
    </source>
</evidence>
<dbReference type="InterPro" id="IPR050743">
    <property type="entry name" value="2-oxoacid_DH_E2_comp"/>
</dbReference>
<dbReference type="GO" id="GO:0043754">
    <property type="term" value="F:dihydrolipoamide branched chain acyltransferase activity"/>
    <property type="evidence" value="ECO:0007669"/>
    <property type="project" value="UniProtKB-EC"/>
</dbReference>
<dbReference type="GO" id="GO:0016407">
    <property type="term" value="F:acetyltransferase activity"/>
    <property type="evidence" value="ECO:0007669"/>
    <property type="project" value="TreeGrafter"/>
</dbReference>
<feature type="region of interest" description="Disordered" evidence="12">
    <location>
        <begin position="150"/>
        <end position="197"/>
    </location>
</feature>
<evidence type="ECO:0000256" key="9">
    <source>
        <dbReference type="ARBA" id="ARBA00039275"/>
    </source>
</evidence>
<organism evidence="14 15">
    <name type="scientific">Plasmodiophora brassicae</name>
    <name type="common">Clubroot disease agent</name>
    <dbReference type="NCBI Taxonomy" id="37360"/>
    <lineage>
        <taxon>Eukaryota</taxon>
        <taxon>Sar</taxon>
        <taxon>Rhizaria</taxon>
        <taxon>Endomyxa</taxon>
        <taxon>Phytomyxea</taxon>
        <taxon>Plasmodiophorida</taxon>
        <taxon>Plasmodiophoridae</taxon>
        <taxon>Plasmodiophora</taxon>
    </lineage>
</organism>
<evidence type="ECO:0000256" key="3">
    <source>
        <dbReference type="ARBA" id="ARBA00022679"/>
    </source>
</evidence>
<evidence type="ECO:0000256" key="7">
    <source>
        <dbReference type="ARBA" id="ARBA00023315"/>
    </source>
</evidence>
<protein>
    <recommendedName>
        <fullName evidence="9">Lipoamide acyltransferase component of branched-chain alpha-keto acid dehydrogenase complex, mitochondrial</fullName>
        <ecNumber evidence="8">2.3.1.168</ecNumber>
    </recommendedName>
    <alternativeName>
        <fullName evidence="10">Branched-chain alpha-keto acid dehydrogenase complex component E2</fullName>
    </alternativeName>
</protein>
<dbReference type="PANTHER" id="PTHR43178">
    <property type="entry name" value="DIHYDROLIPOAMIDE ACETYLTRANSFERASE COMPONENT OF PYRUVATE DEHYDROGENASE COMPLEX"/>
    <property type="match status" value="1"/>
</dbReference>
<evidence type="ECO:0000256" key="10">
    <source>
        <dbReference type="ARBA" id="ARBA00042008"/>
    </source>
</evidence>
<reference evidence="14 15" key="1">
    <citation type="submission" date="2015-02" db="EMBL/GenBank/DDBJ databases">
        <authorList>
            <person name="Chooi Y.-H."/>
        </authorList>
    </citation>
    <scope>NUCLEOTIDE SEQUENCE [LARGE SCALE GENOMIC DNA]</scope>
    <source>
        <strain evidence="14">E3</strain>
    </source>
</reference>
<dbReference type="GO" id="GO:0006103">
    <property type="term" value="P:2-oxoglutarate metabolic process"/>
    <property type="evidence" value="ECO:0007669"/>
    <property type="project" value="InterPro"/>
</dbReference>
<dbReference type="PROSITE" id="PS00189">
    <property type="entry name" value="LIPOYL"/>
    <property type="match status" value="1"/>
</dbReference>
<evidence type="ECO:0000256" key="12">
    <source>
        <dbReference type="SAM" id="MobiDB-lite"/>
    </source>
</evidence>
<dbReference type="EMBL" id="CDSF01000002">
    <property type="protein sequence ID" value="CEO94914.1"/>
    <property type="molecule type" value="Genomic_DNA"/>
</dbReference>
<dbReference type="Pfam" id="PF00364">
    <property type="entry name" value="Biotin_lipoyl"/>
    <property type="match status" value="1"/>
</dbReference>
<evidence type="ECO:0000256" key="4">
    <source>
        <dbReference type="ARBA" id="ARBA00022823"/>
    </source>
</evidence>
<evidence type="ECO:0000256" key="6">
    <source>
        <dbReference type="ARBA" id="ARBA00023128"/>
    </source>
</evidence>
<dbReference type="Pfam" id="PF10937">
    <property type="entry name" value="Kgd4-YMR31"/>
    <property type="match status" value="1"/>
</dbReference>
<evidence type="ECO:0000259" key="13">
    <source>
        <dbReference type="PROSITE" id="PS50968"/>
    </source>
</evidence>
<feature type="compositionally biased region" description="Basic and acidic residues" evidence="12">
    <location>
        <begin position="151"/>
        <end position="160"/>
    </location>
</feature>
<feature type="region of interest" description="Disordered" evidence="12">
    <location>
        <begin position="93"/>
        <end position="137"/>
    </location>
</feature>
<dbReference type="EC" id="2.3.1.168" evidence="8"/>
<keyword evidence="5" id="KW-0809">Transit peptide</keyword>
<keyword evidence="7" id="KW-0012">Acyltransferase</keyword>
<evidence type="ECO:0000256" key="1">
    <source>
        <dbReference type="ARBA" id="ARBA00001938"/>
    </source>
</evidence>
<dbReference type="InterPro" id="IPR003016">
    <property type="entry name" value="2-oxoA_DH_lipoyl-BS"/>
</dbReference>
<name>A0A0G4IIC2_PLABS</name>
<comment type="cofactor">
    <cofactor evidence="1">
        <name>(R)-lipoate</name>
        <dbReference type="ChEBI" id="CHEBI:83088"/>
    </cofactor>
</comment>
<dbReference type="GO" id="GO:0031405">
    <property type="term" value="F:lipoic acid binding"/>
    <property type="evidence" value="ECO:0007669"/>
    <property type="project" value="TreeGrafter"/>
</dbReference>
<dbReference type="GO" id="GO:0005739">
    <property type="term" value="C:mitochondrion"/>
    <property type="evidence" value="ECO:0007669"/>
    <property type="project" value="UniProtKB-SubCell"/>
</dbReference>
<dbReference type="InterPro" id="IPR020373">
    <property type="entry name" value="Kgd4/YMR-31"/>
</dbReference>
<dbReference type="PANTHER" id="PTHR43178:SF5">
    <property type="entry name" value="LIPOAMIDE ACYLTRANSFERASE COMPONENT OF BRANCHED-CHAIN ALPHA-KETO ACID DEHYDROGENASE COMPLEX, MITOCHONDRIAL"/>
    <property type="match status" value="1"/>
</dbReference>
<dbReference type="OrthoDB" id="5391403at2759"/>
<keyword evidence="3" id="KW-0808">Transferase</keyword>
<accession>A0A0G4IIC2</accession>
<dbReference type="InterPro" id="IPR000089">
    <property type="entry name" value="Biotin_lipoyl"/>
</dbReference>
<keyword evidence="15" id="KW-1185">Reference proteome</keyword>
<dbReference type="STRING" id="37360.A0A0G4IIC2"/>
<sequence length="218" mass="23464">MMRCMATTMRMWVGGRVQSRWMASKVVLPSLGDSITEGEIVEIVKNVGDQVAVDDVVAIAETDKVSVDIRSSSSGVVKEVFAKPGQVIKVGDDILSIDDATGPRPSAPEPDTKKTPPTRSQPAPPTSTKSPSTALSSQASAYRPLIQFRYGPDRQHEDVSPKVGSQKSRASRDRNVDSTPPATSPYEPTPARYSRKMITDDEIEAIESGGATTVIARH</sequence>
<proteinExistence type="inferred from homology"/>
<keyword evidence="6" id="KW-0496">Mitochondrion</keyword>